<dbReference type="InterPro" id="IPR018392">
    <property type="entry name" value="LysM"/>
</dbReference>
<dbReference type="SMART" id="SM00257">
    <property type="entry name" value="LysM"/>
    <property type="match status" value="1"/>
</dbReference>
<accession>A0ABN0YQY7</accession>
<keyword evidence="6" id="KW-1185">Reference proteome</keyword>
<evidence type="ECO:0000313" key="6">
    <source>
        <dbReference type="Proteomes" id="UP001500879"/>
    </source>
</evidence>
<dbReference type="Gene3D" id="1.10.530.10">
    <property type="match status" value="1"/>
</dbReference>
<dbReference type="InterPro" id="IPR023346">
    <property type="entry name" value="Lysozyme-like_dom_sf"/>
</dbReference>
<evidence type="ECO:0000256" key="2">
    <source>
        <dbReference type="ARBA" id="ARBA00022801"/>
    </source>
</evidence>
<feature type="compositionally biased region" description="Basic and acidic residues" evidence="3">
    <location>
        <begin position="197"/>
        <end position="208"/>
    </location>
</feature>
<organism evidence="5 6">
    <name type="scientific">Streptomyces luteireticuli</name>
    <dbReference type="NCBI Taxonomy" id="173858"/>
    <lineage>
        <taxon>Bacteria</taxon>
        <taxon>Bacillati</taxon>
        <taxon>Actinomycetota</taxon>
        <taxon>Actinomycetes</taxon>
        <taxon>Kitasatosporales</taxon>
        <taxon>Streptomycetaceae</taxon>
        <taxon>Streptomyces</taxon>
    </lineage>
</organism>
<evidence type="ECO:0000256" key="3">
    <source>
        <dbReference type="SAM" id="MobiDB-lite"/>
    </source>
</evidence>
<comment type="caution">
    <text evidence="5">The sequence shown here is derived from an EMBL/GenBank/DDBJ whole genome shotgun (WGS) entry which is preliminary data.</text>
</comment>
<dbReference type="PROSITE" id="PS51782">
    <property type="entry name" value="LYSM"/>
    <property type="match status" value="1"/>
</dbReference>
<protein>
    <submittedName>
        <fullName evidence="5">Resuscitation-promoting factor protein RpfC</fullName>
    </submittedName>
</protein>
<feature type="region of interest" description="Disordered" evidence="3">
    <location>
        <begin position="128"/>
        <end position="327"/>
    </location>
</feature>
<dbReference type="PANTHER" id="PTHR34700:SF4">
    <property type="entry name" value="PHAGE-LIKE ELEMENT PBSX PROTEIN XKDP"/>
    <property type="match status" value="1"/>
</dbReference>
<dbReference type="Proteomes" id="UP001500879">
    <property type="component" value="Unassembled WGS sequence"/>
</dbReference>
<feature type="compositionally biased region" description="Low complexity" evidence="3">
    <location>
        <begin position="273"/>
        <end position="282"/>
    </location>
</feature>
<dbReference type="InterPro" id="IPR052196">
    <property type="entry name" value="Bact_Kbp"/>
</dbReference>
<comment type="similarity">
    <text evidence="1">Belongs to the transglycosylase family. Rpf subfamily.</text>
</comment>
<dbReference type="Gene3D" id="3.10.350.10">
    <property type="entry name" value="LysM domain"/>
    <property type="match status" value="1"/>
</dbReference>
<dbReference type="Pfam" id="PF06737">
    <property type="entry name" value="Transglycosylas"/>
    <property type="match status" value="1"/>
</dbReference>
<evidence type="ECO:0000313" key="5">
    <source>
        <dbReference type="EMBL" id="GAA0404655.1"/>
    </source>
</evidence>
<keyword evidence="2" id="KW-0378">Hydrolase</keyword>
<dbReference type="CDD" id="cd00118">
    <property type="entry name" value="LysM"/>
    <property type="match status" value="1"/>
</dbReference>
<dbReference type="InterPro" id="IPR010618">
    <property type="entry name" value="RPF"/>
</dbReference>
<name>A0ABN0YQY7_9ACTN</name>
<evidence type="ECO:0000259" key="4">
    <source>
        <dbReference type="PROSITE" id="PS51782"/>
    </source>
</evidence>
<feature type="compositionally biased region" description="Low complexity" evidence="3">
    <location>
        <begin position="249"/>
        <end position="262"/>
    </location>
</feature>
<feature type="domain" description="LysM" evidence="4">
    <location>
        <begin position="315"/>
        <end position="364"/>
    </location>
</feature>
<proteinExistence type="inferred from homology"/>
<feature type="compositionally biased region" description="Basic and acidic residues" evidence="3">
    <location>
        <begin position="148"/>
        <end position="163"/>
    </location>
</feature>
<reference evidence="5 6" key="1">
    <citation type="journal article" date="2019" name="Int. J. Syst. Evol. Microbiol.">
        <title>The Global Catalogue of Microorganisms (GCM) 10K type strain sequencing project: providing services to taxonomists for standard genome sequencing and annotation.</title>
        <authorList>
            <consortium name="The Broad Institute Genomics Platform"/>
            <consortium name="The Broad Institute Genome Sequencing Center for Infectious Disease"/>
            <person name="Wu L."/>
            <person name="Ma J."/>
        </authorList>
    </citation>
    <scope>NUCLEOTIDE SEQUENCE [LARGE SCALE GENOMIC DNA]</scope>
    <source>
        <strain evidence="5 6">JCM 4788</strain>
    </source>
</reference>
<dbReference type="SUPFAM" id="SSF53955">
    <property type="entry name" value="Lysozyme-like"/>
    <property type="match status" value="1"/>
</dbReference>
<evidence type="ECO:0000256" key="1">
    <source>
        <dbReference type="ARBA" id="ARBA00010830"/>
    </source>
</evidence>
<gene>
    <name evidence="5" type="primary">rpfC</name>
    <name evidence="5" type="ORF">GCM10010357_27050</name>
</gene>
<feature type="compositionally biased region" description="Low complexity" evidence="3">
    <location>
        <begin position="170"/>
        <end position="185"/>
    </location>
</feature>
<dbReference type="Pfam" id="PF01476">
    <property type="entry name" value="LysM"/>
    <property type="match status" value="1"/>
</dbReference>
<sequence>MRGDRMLSGKGRHRRPRQIPAAVLAAGVTGAGIAMPLLGATTADAADAPTWDRVAQCESGGLWSADTGNGYLGGLQMTQDMWEESGGREFAPRPDQASRAQQIAVAERILKQQGPYAWPACAVKSDLAKEGPAPDVDPGRADASTPAPEHRPPSGAREHDRSPGKSGTVGTPSDTPSDTPSGSGSSDEDAKGKHRKPAEGTRDTEDAAKGTTDAKAPGKGSGRSTAPEAPKSGPAPSRSADRPDGPSRAPHSPAPGSTSGASGDQGADRGAEADTATGADAGAGTGKHRAQQPRSGAERSSRGGAEAHGQGARAEDYTVRPGDNLSAIAQEHSVPGGWHRIYHDNKKVVGSDPDLIHPGQQLELKK</sequence>
<dbReference type="CDD" id="cd13925">
    <property type="entry name" value="RPF"/>
    <property type="match status" value="1"/>
</dbReference>
<dbReference type="PANTHER" id="PTHR34700">
    <property type="entry name" value="POTASSIUM BINDING PROTEIN KBP"/>
    <property type="match status" value="1"/>
</dbReference>
<dbReference type="InterPro" id="IPR036779">
    <property type="entry name" value="LysM_dom_sf"/>
</dbReference>
<dbReference type="EMBL" id="BAAABX010000028">
    <property type="protein sequence ID" value="GAA0404655.1"/>
    <property type="molecule type" value="Genomic_DNA"/>
</dbReference>